<dbReference type="Gene3D" id="1.20.1070.10">
    <property type="entry name" value="Rhodopsin 7-helix transmembrane proteins"/>
    <property type="match status" value="1"/>
</dbReference>
<dbReference type="SUPFAM" id="SSF81321">
    <property type="entry name" value="Family A G protein-coupled receptor-like"/>
    <property type="match status" value="1"/>
</dbReference>
<protein>
    <submittedName>
        <fullName evidence="8">Class B secretin-like G-protein coupled receptor GPRmth5, putative</fullName>
    </submittedName>
</protein>
<dbReference type="RefSeq" id="XP_002427184.1">
    <property type="nucleotide sequence ID" value="XM_002427139.1"/>
</dbReference>
<dbReference type="InterPro" id="IPR053231">
    <property type="entry name" value="GPCR_LN-TM7"/>
</dbReference>
<keyword evidence="10" id="KW-1185">Reference proteome</keyword>
<feature type="compositionally biased region" description="Polar residues" evidence="5">
    <location>
        <begin position="752"/>
        <end position="762"/>
    </location>
</feature>
<feature type="transmembrane region" description="Helical" evidence="6">
    <location>
        <begin position="565"/>
        <end position="585"/>
    </location>
</feature>
<dbReference type="EMBL" id="DS235289">
    <property type="protein sequence ID" value="EEB14446.1"/>
    <property type="molecule type" value="Genomic_DNA"/>
</dbReference>
<dbReference type="OrthoDB" id="6134459at2759"/>
<dbReference type="PANTHER" id="PTHR45902:SF5">
    <property type="entry name" value="G-PROTEIN COUPLED RECEPTORS FAMILY 2 PROFILE 2 DOMAIN-CONTAINING PROTEIN"/>
    <property type="match status" value="1"/>
</dbReference>
<feature type="compositionally biased region" description="Basic and acidic residues" evidence="5">
    <location>
        <begin position="785"/>
        <end position="806"/>
    </location>
</feature>
<sequence length="885" mass="99777">MANEFEFSSIINSKMIVKPTIWIPLLITALFHVELLDSLALSHDDLESANKTCDGKGSCETYGRDVRLLEEINWLERNCLCDKLCAKYGDCCVDSPYFRVAEQRRGAASFSCVNLKQFGGVYMVTTCPSMWKNSNYRTKCEMVDNSDPLTNLPVTSHRSGVTYRNFHCALCHSDAENTTTDFWIPRLECPSLHLPNLSQVTENVTDLLKWNETKTQWGVQLQSWHPCFIDPVIPETSSYLIRRCRENVIHACAVNWTNADVRNRCEAYTSLVYDGPKAYRNPHCALCNNIPLQNLACSKISQREFLPNYFNPTAFSILFDLTGKSEAVGKIKPCLAGQLYDPFFKICRDVLCPKPEAGKSCLAEEKDDYYSPILPSYKDDDVDNLNYTMKFLACPKFLLAPEDFVFNDDSNKTIFISTYEKYFTENEFKVNDDGTVEICAGTLGQRLINKFGQYMGYITAVGLGVSIVFLVLHLLAFLVVPDLQNLSGKNLASLCVALLLANISFISGQRITTGTRSCAASGIVTYYGYLASFFWMLTMAFDIWRTLKIATFELRVSSGKQWKKFIVYSIWSWMAPLILMIAAVVTDISPSGTVNVYIRPFFGVHSCWFGHRQALLIFFAAPFAVIMIANIGFFASSAHMIFSTTSTTRYTASGSTQRDFRLYIRLALVMGLTWLTGLFAGYLDIDALWYSFIALNTLQGLFIFLAFTCNDKVIRTIKELICTKLDYDITASDIKDRRPPSYSWSGGSSYSTNKSNLGSSSEDSTKNRASEANSKMGYDSAPRSRAFEDRISADYDSSERNTKKFDTPLSNPEFSKGSREDLNSKLSYTGRARKKSSELLPKVNYSSHPELNFEENSKLHSMYGGTKNAGRNSLYGRKHSEDALY</sequence>
<feature type="transmembrane region" description="Helical" evidence="6">
    <location>
        <begin position="662"/>
        <end position="682"/>
    </location>
</feature>
<keyword evidence="2 6" id="KW-0812">Transmembrane</keyword>
<feature type="region of interest" description="Disordered" evidence="5">
    <location>
        <begin position="864"/>
        <end position="885"/>
    </location>
</feature>
<dbReference type="InParanoid" id="E0VM40"/>
<dbReference type="HOGENOM" id="CLU_007551_1_1_1"/>
<dbReference type="Proteomes" id="UP000009046">
    <property type="component" value="Unassembled WGS sequence"/>
</dbReference>
<feature type="transmembrane region" description="Helical" evidence="6">
    <location>
        <begin position="491"/>
        <end position="511"/>
    </location>
</feature>
<feature type="transmembrane region" description="Helical" evidence="6">
    <location>
        <begin position="454"/>
        <end position="479"/>
    </location>
</feature>
<feature type="compositionally biased region" description="Low complexity" evidence="5">
    <location>
        <begin position="741"/>
        <end position="751"/>
    </location>
</feature>
<dbReference type="GeneID" id="8229835"/>
<keyword evidence="4 6" id="KW-0472">Membrane</keyword>
<dbReference type="PANTHER" id="PTHR45902">
    <property type="entry name" value="LATROPHILIN RECEPTOR-LIKE PROTEIN A"/>
    <property type="match status" value="1"/>
</dbReference>
<evidence type="ECO:0000256" key="6">
    <source>
        <dbReference type="SAM" id="Phobius"/>
    </source>
</evidence>
<gene>
    <name evidence="9" type="primary">8229835</name>
    <name evidence="8" type="ORF">Phum_PHUM300610</name>
</gene>
<reference evidence="8" key="1">
    <citation type="submission" date="2007-04" db="EMBL/GenBank/DDBJ databases">
        <title>Annotation of Pediculus humanus corporis strain USDA.</title>
        <authorList>
            <person name="Kirkness E."/>
            <person name="Hannick L."/>
            <person name="Hass B."/>
            <person name="Bruggner R."/>
            <person name="Lawson D."/>
            <person name="Bidwell S."/>
            <person name="Joardar V."/>
            <person name="Caler E."/>
            <person name="Walenz B."/>
            <person name="Inman J."/>
            <person name="Schobel S."/>
            <person name="Galinsky K."/>
            <person name="Amedeo P."/>
            <person name="Strausberg R."/>
        </authorList>
    </citation>
    <scope>NUCLEOTIDE SEQUENCE</scope>
    <source>
        <strain evidence="8">USDA</strain>
    </source>
</reference>
<dbReference type="GO" id="GO:0007166">
    <property type="term" value="P:cell surface receptor signaling pathway"/>
    <property type="evidence" value="ECO:0007669"/>
    <property type="project" value="InterPro"/>
</dbReference>
<evidence type="ECO:0000256" key="3">
    <source>
        <dbReference type="ARBA" id="ARBA00022989"/>
    </source>
</evidence>
<accession>E0VM40</accession>
<dbReference type="GO" id="GO:0004930">
    <property type="term" value="F:G protein-coupled receptor activity"/>
    <property type="evidence" value="ECO:0007669"/>
    <property type="project" value="InterPro"/>
</dbReference>
<evidence type="ECO:0000313" key="8">
    <source>
        <dbReference type="EMBL" id="EEB14446.1"/>
    </source>
</evidence>
<feature type="transmembrane region" description="Helical" evidence="6">
    <location>
        <begin position="688"/>
        <end position="708"/>
    </location>
</feature>
<reference evidence="9" key="3">
    <citation type="submission" date="2020-05" db="UniProtKB">
        <authorList>
            <consortium name="EnsemblMetazoa"/>
        </authorList>
    </citation>
    <scope>IDENTIFICATION</scope>
    <source>
        <strain evidence="9">USDA</strain>
    </source>
</reference>
<dbReference type="InterPro" id="IPR000832">
    <property type="entry name" value="GPCR_2_secretin-like"/>
</dbReference>
<feature type="region of interest" description="Disordered" evidence="5">
    <location>
        <begin position="738"/>
        <end position="822"/>
    </location>
</feature>
<evidence type="ECO:0000313" key="9">
    <source>
        <dbReference type="EnsemblMetazoa" id="PHUM300610-PA"/>
    </source>
</evidence>
<dbReference type="GO" id="GO:0016020">
    <property type="term" value="C:membrane"/>
    <property type="evidence" value="ECO:0007669"/>
    <property type="project" value="UniProtKB-SubCell"/>
</dbReference>
<feature type="transmembrane region" description="Helical" evidence="6">
    <location>
        <begin position="523"/>
        <end position="544"/>
    </location>
</feature>
<proteinExistence type="predicted"/>
<dbReference type="AlphaFoldDB" id="E0VM40"/>
<dbReference type="Pfam" id="PF00002">
    <property type="entry name" value="7tm_2"/>
    <property type="match status" value="1"/>
</dbReference>
<evidence type="ECO:0000256" key="2">
    <source>
        <dbReference type="ARBA" id="ARBA00022692"/>
    </source>
</evidence>
<dbReference type="VEuPathDB" id="VectorBase:PHUM300610"/>
<dbReference type="EMBL" id="AAZO01003498">
    <property type="status" value="NOT_ANNOTATED_CDS"/>
    <property type="molecule type" value="Genomic_DNA"/>
</dbReference>
<feature type="domain" description="G-protein coupled receptors family 2 profile 2" evidence="7">
    <location>
        <begin position="455"/>
        <end position="711"/>
    </location>
</feature>
<organism>
    <name type="scientific">Pediculus humanus subsp. corporis</name>
    <name type="common">Body louse</name>
    <dbReference type="NCBI Taxonomy" id="121224"/>
    <lineage>
        <taxon>Eukaryota</taxon>
        <taxon>Metazoa</taxon>
        <taxon>Ecdysozoa</taxon>
        <taxon>Arthropoda</taxon>
        <taxon>Hexapoda</taxon>
        <taxon>Insecta</taxon>
        <taxon>Pterygota</taxon>
        <taxon>Neoptera</taxon>
        <taxon>Paraneoptera</taxon>
        <taxon>Psocodea</taxon>
        <taxon>Troctomorpha</taxon>
        <taxon>Phthiraptera</taxon>
        <taxon>Anoplura</taxon>
        <taxon>Pediculidae</taxon>
        <taxon>Pediculus</taxon>
    </lineage>
</organism>
<dbReference type="InterPro" id="IPR017981">
    <property type="entry name" value="GPCR_2-like_7TM"/>
</dbReference>
<dbReference type="KEGG" id="phu:Phum_PHUM300610"/>
<comment type="subcellular location">
    <subcellularLocation>
        <location evidence="1">Membrane</location>
        <topology evidence="1">Multi-pass membrane protein</topology>
    </subcellularLocation>
</comment>
<dbReference type="eggNOG" id="KOG4193">
    <property type="taxonomic scope" value="Eukaryota"/>
</dbReference>
<dbReference type="PROSITE" id="PS50261">
    <property type="entry name" value="G_PROTEIN_RECEP_F2_4"/>
    <property type="match status" value="1"/>
</dbReference>
<evidence type="ECO:0000256" key="4">
    <source>
        <dbReference type="ARBA" id="ARBA00023136"/>
    </source>
</evidence>
<dbReference type="CTD" id="8229835"/>
<feature type="transmembrane region" description="Helical" evidence="6">
    <location>
        <begin position="615"/>
        <end position="642"/>
    </location>
</feature>
<dbReference type="OMA" id="AYSSFIC"/>
<evidence type="ECO:0000259" key="7">
    <source>
        <dbReference type="PROSITE" id="PS50261"/>
    </source>
</evidence>
<evidence type="ECO:0000313" key="10">
    <source>
        <dbReference type="Proteomes" id="UP000009046"/>
    </source>
</evidence>
<reference evidence="8" key="2">
    <citation type="submission" date="2007-04" db="EMBL/GenBank/DDBJ databases">
        <title>The genome of the human body louse.</title>
        <authorList>
            <consortium name="The Human Body Louse Genome Consortium"/>
            <person name="Kirkness E."/>
            <person name="Walenz B."/>
            <person name="Hass B."/>
            <person name="Bruggner R."/>
            <person name="Strausberg R."/>
        </authorList>
    </citation>
    <scope>NUCLEOTIDE SEQUENCE</scope>
    <source>
        <strain evidence="8">USDA</strain>
    </source>
</reference>
<keyword evidence="3 6" id="KW-1133">Transmembrane helix</keyword>
<keyword evidence="8" id="KW-0675">Receptor</keyword>
<evidence type="ECO:0000256" key="5">
    <source>
        <dbReference type="SAM" id="MobiDB-lite"/>
    </source>
</evidence>
<dbReference type="CDD" id="cd15039">
    <property type="entry name" value="7tmB3_Methuselah-like"/>
    <property type="match status" value="1"/>
</dbReference>
<name>E0VM40_PEDHC</name>
<dbReference type="EnsemblMetazoa" id="PHUM300610-RA">
    <property type="protein sequence ID" value="PHUM300610-PA"/>
    <property type="gene ID" value="PHUM300610"/>
</dbReference>
<evidence type="ECO:0000256" key="1">
    <source>
        <dbReference type="ARBA" id="ARBA00004141"/>
    </source>
</evidence>